<evidence type="ECO:0000256" key="1">
    <source>
        <dbReference type="SAM" id="MobiDB-lite"/>
    </source>
</evidence>
<accession>A0AAV7GCN5</accession>
<keyword evidence="3" id="KW-1185">Reference proteome</keyword>
<proteinExistence type="predicted"/>
<protein>
    <submittedName>
        <fullName evidence="2">Uncharacterized protein</fullName>
    </submittedName>
</protein>
<sequence>MFTRIRRTGEQPLWIGEGVWAKLSSAWDSPDYTDEYTRLRESQAAAGEGFSGDSADISDYHTWS</sequence>
<organism evidence="2 3">
    <name type="scientific">Dendrobium chrysotoxum</name>
    <name type="common">Orchid</name>
    <dbReference type="NCBI Taxonomy" id="161865"/>
    <lineage>
        <taxon>Eukaryota</taxon>
        <taxon>Viridiplantae</taxon>
        <taxon>Streptophyta</taxon>
        <taxon>Embryophyta</taxon>
        <taxon>Tracheophyta</taxon>
        <taxon>Spermatophyta</taxon>
        <taxon>Magnoliopsida</taxon>
        <taxon>Liliopsida</taxon>
        <taxon>Asparagales</taxon>
        <taxon>Orchidaceae</taxon>
        <taxon>Epidendroideae</taxon>
        <taxon>Malaxideae</taxon>
        <taxon>Dendrobiinae</taxon>
        <taxon>Dendrobium</taxon>
    </lineage>
</organism>
<evidence type="ECO:0000313" key="3">
    <source>
        <dbReference type="Proteomes" id="UP000775213"/>
    </source>
</evidence>
<evidence type="ECO:0000313" key="2">
    <source>
        <dbReference type="EMBL" id="KAH0459524.1"/>
    </source>
</evidence>
<dbReference type="AlphaFoldDB" id="A0AAV7GCN5"/>
<feature type="region of interest" description="Disordered" evidence="1">
    <location>
        <begin position="44"/>
        <end position="64"/>
    </location>
</feature>
<name>A0AAV7GCN5_DENCH</name>
<dbReference type="EMBL" id="JAGFBR010000011">
    <property type="protein sequence ID" value="KAH0459524.1"/>
    <property type="molecule type" value="Genomic_DNA"/>
</dbReference>
<reference evidence="2 3" key="1">
    <citation type="journal article" date="2021" name="Hortic Res">
        <title>Chromosome-scale assembly of the Dendrobium chrysotoxum genome enhances the understanding of orchid evolution.</title>
        <authorList>
            <person name="Zhang Y."/>
            <person name="Zhang G.Q."/>
            <person name="Zhang D."/>
            <person name="Liu X.D."/>
            <person name="Xu X.Y."/>
            <person name="Sun W.H."/>
            <person name="Yu X."/>
            <person name="Zhu X."/>
            <person name="Wang Z.W."/>
            <person name="Zhao X."/>
            <person name="Zhong W.Y."/>
            <person name="Chen H."/>
            <person name="Yin W.L."/>
            <person name="Huang T."/>
            <person name="Niu S.C."/>
            <person name="Liu Z.J."/>
        </authorList>
    </citation>
    <scope>NUCLEOTIDE SEQUENCE [LARGE SCALE GENOMIC DNA]</scope>
    <source>
        <strain evidence="2">Lindl</strain>
    </source>
</reference>
<dbReference type="Proteomes" id="UP000775213">
    <property type="component" value="Unassembled WGS sequence"/>
</dbReference>
<gene>
    <name evidence="2" type="ORF">IEQ34_012338</name>
</gene>
<comment type="caution">
    <text evidence="2">The sequence shown here is derived from an EMBL/GenBank/DDBJ whole genome shotgun (WGS) entry which is preliminary data.</text>
</comment>